<proteinExistence type="predicted"/>
<organism evidence="2">
    <name type="scientific">uncultured Caudovirales phage</name>
    <dbReference type="NCBI Taxonomy" id="2100421"/>
    <lineage>
        <taxon>Viruses</taxon>
        <taxon>Duplodnaviria</taxon>
        <taxon>Heunggongvirae</taxon>
        <taxon>Uroviricota</taxon>
        <taxon>Caudoviricetes</taxon>
        <taxon>Peduoviridae</taxon>
        <taxon>Maltschvirus</taxon>
        <taxon>Maltschvirus maltsch</taxon>
    </lineage>
</organism>
<dbReference type="EMBL" id="LR797014">
    <property type="protein sequence ID" value="CAB4181063.1"/>
    <property type="molecule type" value="Genomic_DNA"/>
</dbReference>
<evidence type="ECO:0000313" key="1">
    <source>
        <dbReference type="EMBL" id="CAB4181063.1"/>
    </source>
</evidence>
<evidence type="ECO:0000313" key="2">
    <source>
        <dbReference type="EMBL" id="CAB4222242.1"/>
    </source>
</evidence>
<protein>
    <submittedName>
        <fullName evidence="2">Uncharacterized protein</fullName>
    </submittedName>
</protein>
<accession>A0A6J5T356</accession>
<reference evidence="2" key="1">
    <citation type="submission" date="2020-05" db="EMBL/GenBank/DDBJ databases">
        <authorList>
            <person name="Chiriac C."/>
            <person name="Salcher M."/>
            <person name="Ghai R."/>
            <person name="Kavagutti S V."/>
        </authorList>
    </citation>
    <scope>NUCLEOTIDE SEQUENCE</scope>
</reference>
<sequence>MMATLGSFTTGQILSAAEMNKILPMTVVRLTAVLSIATAVQTVLPWAAGSELADDLNWHNDVTNNSRITPTIAGLYLVQAAATYAANGGVGDYIRILLNGATYADNAANHAATGANSGLALATLVVCNGTTDYLELAIYQNSGGAINVNNRQLSVALIRKT</sequence>
<dbReference type="EMBL" id="LR797516">
    <property type="protein sequence ID" value="CAB4222242.1"/>
    <property type="molecule type" value="Genomic_DNA"/>
</dbReference>
<gene>
    <name evidence="1" type="ORF">UFOVP1056_13</name>
    <name evidence="2" type="ORF">UFOVP1659_10</name>
</gene>
<name>A0A6J5T356_9CAUD</name>